<dbReference type="AlphaFoldDB" id="A0A8X6HWD3"/>
<accession>A0A8X6HWD3</accession>
<proteinExistence type="predicted"/>
<dbReference type="Proteomes" id="UP000887116">
    <property type="component" value="Unassembled WGS sequence"/>
</dbReference>
<evidence type="ECO:0000313" key="1">
    <source>
        <dbReference type="EMBL" id="GFR29750.1"/>
    </source>
</evidence>
<gene>
    <name evidence="1" type="ORF">TNCT_576931</name>
</gene>
<reference evidence="1" key="1">
    <citation type="submission" date="2020-07" db="EMBL/GenBank/DDBJ databases">
        <title>Multicomponent nature underlies the extraordinary mechanical properties of spider dragline silk.</title>
        <authorList>
            <person name="Kono N."/>
            <person name="Nakamura H."/>
            <person name="Mori M."/>
            <person name="Yoshida Y."/>
            <person name="Ohtoshi R."/>
            <person name="Malay A.D."/>
            <person name="Moran D.A.P."/>
            <person name="Tomita M."/>
            <person name="Numata K."/>
            <person name="Arakawa K."/>
        </authorList>
    </citation>
    <scope>NUCLEOTIDE SEQUENCE</scope>
</reference>
<evidence type="ECO:0000313" key="2">
    <source>
        <dbReference type="Proteomes" id="UP000887116"/>
    </source>
</evidence>
<comment type="caution">
    <text evidence="1">The sequence shown here is derived from an EMBL/GenBank/DDBJ whole genome shotgun (WGS) entry which is preliminary data.</text>
</comment>
<organism evidence="1 2">
    <name type="scientific">Trichonephila clavata</name>
    <name type="common">Joro spider</name>
    <name type="synonym">Nephila clavata</name>
    <dbReference type="NCBI Taxonomy" id="2740835"/>
    <lineage>
        <taxon>Eukaryota</taxon>
        <taxon>Metazoa</taxon>
        <taxon>Ecdysozoa</taxon>
        <taxon>Arthropoda</taxon>
        <taxon>Chelicerata</taxon>
        <taxon>Arachnida</taxon>
        <taxon>Araneae</taxon>
        <taxon>Araneomorphae</taxon>
        <taxon>Entelegynae</taxon>
        <taxon>Araneoidea</taxon>
        <taxon>Nephilidae</taxon>
        <taxon>Trichonephila</taxon>
    </lineage>
</organism>
<sequence length="154" mass="17600">MFLFEYEAYLKEHGDEFSIIVLGRRSTSIGTSIFEVLLNLSSKQASQNDEVHCSCGTHRIGSTCIRPRLPGIPEDVLRPGMQGDRLHHVGHASLPQDVRSVLELPNFLTENRAHQMWNFVNSSSILFLEVWIAVEIKKFFRNDSEKEMDKNAIK</sequence>
<protein>
    <submittedName>
        <fullName evidence="1">U18-Nephitoxin-Nsp1ab_1</fullName>
    </submittedName>
</protein>
<name>A0A8X6HWD3_TRICU</name>
<dbReference type="EMBL" id="BMAO01009258">
    <property type="protein sequence ID" value="GFR29750.1"/>
    <property type="molecule type" value="Genomic_DNA"/>
</dbReference>
<keyword evidence="2" id="KW-1185">Reference proteome</keyword>